<keyword evidence="6 8" id="KW-0472">Membrane</keyword>
<feature type="transmembrane region" description="Helical" evidence="8">
    <location>
        <begin position="104"/>
        <end position="120"/>
    </location>
</feature>
<feature type="transmembrane region" description="Helical" evidence="8">
    <location>
        <begin position="51"/>
        <end position="70"/>
    </location>
</feature>
<feature type="transmembrane region" description="Helical" evidence="8">
    <location>
        <begin position="188"/>
        <end position="205"/>
    </location>
</feature>
<dbReference type="KEGG" id="gfe:Gferi_09550"/>
<feature type="transmembrane region" description="Helical" evidence="8">
    <location>
        <begin position="77"/>
        <end position="98"/>
    </location>
</feature>
<feature type="transmembrane region" description="Helical" evidence="8">
    <location>
        <begin position="407"/>
        <end position="424"/>
    </location>
</feature>
<evidence type="ECO:0000256" key="8">
    <source>
        <dbReference type="SAM" id="Phobius"/>
    </source>
</evidence>
<evidence type="ECO:0000313" key="9">
    <source>
        <dbReference type="EMBL" id="AOT69801.1"/>
    </source>
</evidence>
<evidence type="ECO:0000256" key="5">
    <source>
        <dbReference type="ARBA" id="ARBA00022989"/>
    </source>
</evidence>
<dbReference type="GO" id="GO:0008514">
    <property type="term" value="F:organic anion transmembrane transporter activity"/>
    <property type="evidence" value="ECO:0007669"/>
    <property type="project" value="UniProtKB-ARBA"/>
</dbReference>
<feature type="transmembrane region" description="Helical" evidence="8">
    <location>
        <begin position="225"/>
        <end position="251"/>
    </location>
</feature>
<keyword evidence="10" id="KW-1185">Reference proteome</keyword>
<evidence type="ECO:0000313" key="10">
    <source>
        <dbReference type="Proteomes" id="UP000095743"/>
    </source>
</evidence>
<dbReference type="Proteomes" id="UP000095743">
    <property type="component" value="Chromosome"/>
</dbReference>
<feature type="transmembrane region" description="Helical" evidence="8">
    <location>
        <begin position="331"/>
        <end position="353"/>
    </location>
</feature>
<reference evidence="9 10" key="1">
    <citation type="submission" date="2016-09" db="EMBL/GenBank/DDBJ databases">
        <title>Genomic analysis reveals versatility of anaerobic energy metabolism of Geosporobacter ferrireducens IRF9 of phylum Firmicutes.</title>
        <authorList>
            <person name="Kim S.-J."/>
        </authorList>
    </citation>
    <scope>NUCLEOTIDE SEQUENCE [LARGE SCALE GENOMIC DNA]</scope>
    <source>
        <strain evidence="9 10">IRF9</strain>
    </source>
</reference>
<evidence type="ECO:0000256" key="2">
    <source>
        <dbReference type="ARBA" id="ARBA00006772"/>
    </source>
</evidence>
<evidence type="ECO:0000256" key="7">
    <source>
        <dbReference type="ARBA" id="ARBA00031174"/>
    </source>
</evidence>
<feature type="transmembrane region" description="Helical" evidence="8">
    <location>
        <begin position="25"/>
        <end position="45"/>
    </location>
</feature>
<comment type="subcellular location">
    <subcellularLocation>
        <location evidence="1">Membrane</location>
        <topology evidence="1">Multi-pass membrane protein</topology>
    </subcellularLocation>
</comment>
<proteinExistence type="inferred from homology"/>
<dbReference type="GO" id="GO:1905039">
    <property type="term" value="P:carboxylic acid transmembrane transport"/>
    <property type="evidence" value="ECO:0007669"/>
    <property type="project" value="UniProtKB-ARBA"/>
</dbReference>
<dbReference type="Pfam" id="PF00939">
    <property type="entry name" value="Na_sulph_symp"/>
    <property type="match status" value="1"/>
</dbReference>
<evidence type="ECO:0000256" key="3">
    <source>
        <dbReference type="ARBA" id="ARBA00020150"/>
    </source>
</evidence>
<dbReference type="GO" id="GO:0005886">
    <property type="term" value="C:plasma membrane"/>
    <property type="evidence" value="ECO:0007669"/>
    <property type="project" value="TreeGrafter"/>
</dbReference>
<keyword evidence="4 8" id="KW-0812">Transmembrane</keyword>
<evidence type="ECO:0000256" key="1">
    <source>
        <dbReference type="ARBA" id="ARBA00004141"/>
    </source>
</evidence>
<evidence type="ECO:0000256" key="6">
    <source>
        <dbReference type="ARBA" id="ARBA00023136"/>
    </source>
</evidence>
<dbReference type="PANTHER" id="PTHR10283:SF82">
    <property type="entry name" value="SOLUTE CARRIER FAMILY 13 MEMBER 2"/>
    <property type="match status" value="1"/>
</dbReference>
<name>A0A1D8GFW6_9FIRM</name>
<gene>
    <name evidence="9" type="ORF">Gferi_09550</name>
</gene>
<comment type="similarity">
    <text evidence="2">Belongs to the SLC13A/DASS transporter (TC 2.A.47) family. NADC subfamily.</text>
</comment>
<feature type="transmembrane region" description="Helical" evidence="8">
    <location>
        <begin position="365"/>
        <end position="395"/>
    </location>
</feature>
<protein>
    <recommendedName>
        <fullName evidence="3">Sodium-dependent dicarboxylate transporter SdcS</fullName>
    </recommendedName>
    <alternativeName>
        <fullName evidence="7">Na(+)/dicarboxylate symporter</fullName>
    </alternativeName>
</protein>
<keyword evidence="5 8" id="KW-1133">Transmembrane helix</keyword>
<accession>A0A1D8GFW6</accession>
<feature type="transmembrane region" description="Helical" evidence="8">
    <location>
        <begin position="301"/>
        <end position="319"/>
    </location>
</feature>
<organism evidence="9 10">
    <name type="scientific">Geosporobacter ferrireducens</name>
    <dbReference type="NCBI Taxonomy" id="1424294"/>
    <lineage>
        <taxon>Bacteria</taxon>
        <taxon>Bacillati</taxon>
        <taxon>Bacillota</taxon>
        <taxon>Clostridia</taxon>
        <taxon>Peptostreptococcales</taxon>
        <taxon>Thermotaleaceae</taxon>
        <taxon>Geosporobacter</taxon>
    </lineage>
</organism>
<evidence type="ECO:0000256" key="4">
    <source>
        <dbReference type="ARBA" id="ARBA00022692"/>
    </source>
</evidence>
<dbReference type="EMBL" id="CP017269">
    <property type="protein sequence ID" value="AOT69801.1"/>
    <property type="molecule type" value="Genomic_DNA"/>
</dbReference>
<sequence length="473" mass="53053">MHKGNEDKKMITKGIKKKTTTTNNIPNSILLIAYTFIVPILIVLVRPLEMSIRQSLLLACLLLTITWWTTNVIKKNYASLFLLGTFLIEGSSTLRTIFRFPLSSNFFVIACSFLLSQGIVNSNVANRISKKILNRYGRTPYQLIALSFILSFIINFLIPQPFSRVILIAGIYTQFLSQMNISSRTKEILLYSIFVASTSTSMLFINGDIVLNNSALEFGRISIGWIEWAVNMGLPSLLTTLIMGISFCIVFRRDLKESLFIEPEGGWEGTKPSDKEKIATLIMVVVVLLWATETYHHINSAVVAIIGTLAMFVCGILGWKDVKRVNIDLLLFLTVAYAIGSVLNESGIAHIIYGNLVNIFPKEYSPLYMLIIILTVMGLHMVLGSSITTLSVAVPGLIELTKGKMEAVPLVLLAYIIVNIHYLLPFHHVTIMIGAGEYYTTKTVFRYGLVQTMIVLMVAFMIYIPWWRLIGIL</sequence>
<dbReference type="AlphaFoldDB" id="A0A1D8GFW6"/>
<feature type="transmembrane region" description="Helical" evidence="8">
    <location>
        <begin position="444"/>
        <end position="466"/>
    </location>
</feature>
<feature type="transmembrane region" description="Helical" evidence="8">
    <location>
        <begin position="141"/>
        <end position="158"/>
    </location>
</feature>
<dbReference type="InterPro" id="IPR001898">
    <property type="entry name" value="SLC13A/DASS"/>
</dbReference>
<dbReference type="STRING" id="1424294.Gferi_09550"/>
<dbReference type="PANTHER" id="PTHR10283">
    <property type="entry name" value="SOLUTE CARRIER FAMILY 13 MEMBER"/>
    <property type="match status" value="1"/>
</dbReference>